<dbReference type="Gene3D" id="1.10.245.10">
    <property type="entry name" value="SWIB/MDM2 domain"/>
    <property type="match status" value="2"/>
</dbReference>
<dbReference type="AlphaFoldDB" id="A0A8X8Y1I2"/>
<comment type="caution">
    <text evidence="3">The sequence shown here is derived from an EMBL/GenBank/DDBJ whole genome shotgun (WGS) entry which is preliminary data.</text>
</comment>
<protein>
    <recommendedName>
        <fullName evidence="2">DM2 domain-containing protein</fullName>
    </recommendedName>
</protein>
<organism evidence="3">
    <name type="scientific">Salvia splendens</name>
    <name type="common">Scarlet sage</name>
    <dbReference type="NCBI Taxonomy" id="180675"/>
    <lineage>
        <taxon>Eukaryota</taxon>
        <taxon>Viridiplantae</taxon>
        <taxon>Streptophyta</taxon>
        <taxon>Embryophyta</taxon>
        <taxon>Tracheophyta</taxon>
        <taxon>Spermatophyta</taxon>
        <taxon>Magnoliopsida</taxon>
        <taxon>eudicotyledons</taxon>
        <taxon>Gunneridae</taxon>
        <taxon>Pentapetalae</taxon>
        <taxon>asterids</taxon>
        <taxon>lamiids</taxon>
        <taxon>Lamiales</taxon>
        <taxon>Lamiaceae</taxon>
        <taxon>Nepetoideae</taxon>
        <taxon>Mentheae</taxon>
        <taxon>Salviinae</taxon>
        <taxon>Salvia</taxon>
        <taxon>Salvia subgen. Calosphace</taxon>
        <taxon>core Calosphace</taxon>
    </lineage>
</organism>
<reference evidence="3" key="1">
    <citation type="submission" date="2018-01" db="EMBL/GenBank/DDBJ databases">
        <authorList>
            <person name="Mao J.F."/>
        </authorList>
    </citation>
    <scope>NUCLEOTIDE SEQUENCE</scope>
    <source>
        <strain evidence="3">Huo1</strain>
        <tissue evidence="3">Leaf</tissue>
    </source>
</reference>
<dbReference type="PROSITE" id="PS51925">
    <property type="entry name" value="SWIB_MDM2"/>
    <property type="match status" value="2"/>
</dbReference>
<evidence type="ECO:0000259" key="2">
    <source>
        <dbReference type="PROSITE" id="PS51925"/>
    </source>
</evidence>
<dbReference type="InterPro" id="IPR014876">
    <property type="entry name" value="DEK_C"/>
</dbReference>
<evidence type="ECO:0000313" key="4">
    <source>
        <dbReference type="Proteomes" id="UP000298416"/>
    </source>
</evidence>
<reference evidence="3" key="2">
    <citation type="submission" date="2020-08" db="EMBL/GenBank/DDBJ databases">
        <title>Plant Genome Project.</title>
        <authorList>
            <person name="Zhang R.-G."/>
        </authorList>
    </citation>
    <scope>NUCLEOTIDE SEQUENCE</scope>
    <source>
        <strain evidence="3">Huo1</strain>
        <tissue evidence="3">Leaf</tissue>
    </source>
</reference>
<proteinExistence type="predicted"/>
<dbReference type="Proteomes" id="UP000298416">
    <property type="component" value="Unassembled WGS sequence"/>
</dbReference>
<evidence type="ECO:0000256" key="1">
    <source>
        <dbReference type="SAM" id="MobiDB-lite"/>
    </source>
</evidence>
<dbReference type="CDD" id="cd10567">
    <property type="entry name" value="SWIB-MDM2_like"/>
    <property type="match status" value="2"/>
</dbReference>
<dbReference type="EMBL" id="PNBA02000005">
    <property type="protein sequence ID" value="KAG6423850.1"/>
    <property type="molecule type" value="Genomic_DNA"/>
</dbReference>
<dbReference type="SMART" id="SM00151">
    <property type="entry name" value="SWIB"/>
    <property type="match status" value="2"/>
</dbReference>
<feature type="compositionally biased region" description="Pro residues" evidence="1">
    <location>
        <begin position="86"/>
        <end position="95"/>
    </location>
</feature>
<evidence type="ECO:0000313" key="3">
    <source>
        <dbReference type="EMBL" id="KAG6423850.1"/>
    </source>
</evidence>
<dbReference type="PANTHER" id="PTHR13844">
    <property type="entry name" value="SWI/SNF-RELATED MATRIX-ASSOCIATED ACTIN-DEPENDENT REGULATOR OF CHROMATIN SUBFAMILY D"/>
    <property type="match status" value="1"/>
</dbReference>
<dbReference type="InterPro" id="IPR036885">
    <property type="entry name" value="SWIB_MDM2_dom_sf"/>
</dbReference>
<feature type="compositionally biased region" description="Low complexity" evidence="1">
    <location>
        <begin position="123"/>
        <end position="136"/>
    </location>
</feature>
<feature type="domain" description="DM2" evidence="2">
    <location>
        <begin position="257"/>
        <end position="336"/>
    </location>
</feature>
<dbReference type="Pfam" id="PF02201">
    <property type="entry name" value="SWIB"/>
    <property type="match status" value="2"/>
</dbReference>
<dbReference type="InterPro" id="IPR019835">
    <property type="entry name" value="SWIB_domain"/>
</dbReference>
<dbReference type="Pfam" id="PF08766">
    <property type="entry name" value="DEK_C"/>
    <property type="match status" value="1"/>
</dbReference>
<dbReference type="OrthoDB" id="10251073at2759"/>
<accession>A0A8X8Y1I2</accession>
<name>A0A8X8Y1I2_SALSN</name>
<keyword evidence="4" id="KW-1185">Reference proteome</keyword>
<feature type="region of interest" description="Disordered" evidence="1">
    <location>
        <begin position="80"/>
        <end position="99"/>
    </location>
</feature>
<feature type="region of interest" description="Disordered" evidence="1">
    <location>
        <begin position="110"/>
        <end position="157"/>
    </location>
</feature>
<feature type="domain" description="DM2" evidence="2">
    <location>
        <begin position="156"/>
        <end position="233"/>
    </location>
</feature>
<dbReference type="InterPro" id="IPR003121">
    <property type="entry name" value="SWIB_MDM2_domain"/>
</dbReference>
<dbReference type="SUPFAM" id="SSF47592">
    <property type="entry name" value="SWIB/MDM2 domain"/>
    <property type="match status" value="2"/>
</dbReference>
<gene>
    <name evidence="3" type="ORF">SASPL_114254</name>
</gene>
<sequence>MTEKGPAAPPAGMAVTDNQIAQALDSLIRDTNSFNTLSGVVEQLESKLGVNLFHKIDFIRTQIHRMLQSHPLNFMPHYHHQHQNPNFPPPPPPAPAAHLTPNFAVYQPSQGYTFRPPPPLPSPSSAAINAPTTATADVPAKESASTGKKRRGGPGGLNKLCNVSPLLQAIVGQPSLPRTEIVKQLWVYIRKHNLQDPNNKRKIICNDELRLVFETDCTDMFKMNKLLAKHITAIEPTKHIAKDAKKQKADVGSGTDDPVPIVVISEALARFFGTEEREMSQAEVLRQIWEYIKAHQLEDPLNSTAILCDEKLHELLGCESFSALEVPEMLAQQHCSRNHDKEI</sequence>